<protein>
    <recommendedName>
        <fullName evidence="1">GIY-YIG domain-containing protein</fullName>
    </recommendedName>
</protein>
<sequence length="226" mass="26297">VTFPNPLPPKEGFLPAYDPHHGFFYEEIDKCEYWSCDRSASYVVFENDTPSRIHLLTTQGDGHMMNLCEQHSGEAEKEMIDKCPTDNCFNVKPAKYQYCIECNPERLNDQYSPEFSPKWKDQKGGLFHVYVLSLSDKSFYIGHTNDLRVRMTEHRSHKVKGTSGKLPQLVWFTPTPSRESATALEVDMKRLRDKNDRNLRKMILEFSDLVKETYWYKQGESNPALG</sequence>
<feature type="non-terminal residue" evidence="2">
    <location>
        <position position="1"/>
    </location>
</feature>
<dbReference type="InterPro" id="IPR000305">
    <property type="entry name" value="GIY-YIG_endonuc"/>
</dbReference>
<gene>
    <name evidence="2" type="ORF">METZ01_LOCUS74605</name>
</gene>
<name>A0A381U1X6_9ZZZZ</name>
<dbReference type="PROSITE" id="PS50164">
    <property type="entry name" value="GIY_YIG"/>
    <property type="match status" value="1"/>
</dbReference>
<dbReference type="EMBL" id="UINC01005505">
    <property type="protein sequence ID" value="SVA21751.1"/>
    <property type="molecule type" value="Genomic_DNA"/>
</dbReference>
<dbReference type="AlphaFoldDB" id="A0A381U1X6"/>
<feature type="domain" description="GIY-YIG" evidence="1">
    <location>
        <begin position="125"/>
        <end position="199"/>
    </location>
</feature>
<dbReference type="InterPro" id="IPR035901">
    <property type="entry name" value="GIY-YIG_endonuc_sf"/>
</dbReference>
<organism evidence="2">
    <name type="scientific">marine metagenome</name>
    <dbReference type="NCBI Taxonomy" id="408172"/>
    <lineage>
        <taxon>unclassified sequences</taxon>
        <taxon>metagenomes</taxon>
        <taxon>ecological metagenomes</taxon>
    </lineage>
</organism>
<evidence type="ECO:0000313" key="2">
    <source>
        <dbReference type="EMBL" id="SVA21751.1"/>
    </source>
</evidence>
<reference evidence="2" key="1">
    <citation type="submission" date="2018-05" db="EMBL/GenBank/DDBJ databases">
        <authorList>
            <person name="Lanie J.A."/>
            <person name="Ng W.-L."/>
            <person name="Kazmierczak K.M."/>
            <person name="Andrzejewski T.M."/>
            <person name="Davidsen T.M."/>
            <person name="Wayne K.J."/>
            <person name="Tettelin H."/>
            <person name="Glass J.I."/>
            <person name="Rusch D."/>
            <person name="Podicherti R."/>
            <person name="Tsui H.-C.T."/>
            <person name="Winkler M.E."/>
        </authorList>
    </citation>
    <scope>NUCLEOTIDE SEQUENCE</scope>
</reference>
<evidence type="ECO:0000259" key="1">
    <source>
        <dbReference type="PROSITE" id="PS50164"/>
    </source>
</evidence>
<proteinExistence type="predicted"/>
<accession>A0A381U1X6</accession>
<dbReference type="Pfam" id="PF01541">
    <property type="entry name" value="GIY-YIG"/>
    <property type="match status" value="1"/>
</dbReference>
<dbReference type="SUPFAM" id="SSF82771">
    <property type="entry name" value="GIY-YIG endonuclease"/>
    <property type="match status" value="1"/>
</dbReference>
<dbReference type="Gene3D" id="3.40.1440.10">
    <property type="entry name" value="GIY-YIG endonuclease"/>
    <property type="match status" value="1"/>
</dbReference>